<reference evidence="1 2" key="1">
    <citation type="journal article" date="2021" name="Hortic Res">
        <title>High-quality reference genome and annotation aids understanding of berry development for evergreen blueberry (Vaccinium darrowii).</title>
        <authorList>
            <person name="Yu J."/>
            <person name="Hulse-Kemp A.M."/>
            <person name="Babiker E."/>
            <person name="Staton M."/>
        </authorList>
    </citation>
    <scope>NUCLEOTIDE SEQUENCE [LARGE SCALE GENOMIC DNA]</scope>
    <source>
        <strain evidence="2">cv. NJ 8807/NJ 8810</strain>
        <tissue evidence="1">Young leaf</tissue>
    </source>
</reference>
<evidence type="ECO:0000313" key="1">
    <source>
        <dbReference type="EMBL" id="KAH7836457.1"/>
    </source>
</evidence>
<accession>A0ACB7X6P2</accession>
<organism evidence="1 2">
    <name type="scientific">Vaccinium darrowii</name>
    <dbReference type="NCBI Taxonomy" id="229202"/>
    <lineage>
        <taxon>Eukaryota</taxon>
        <taxon>Viridiplantae</taxon>
        <taxon>Streptophyta</taxon>
        <taxon>Embryophyta</taxon>
        <taxon>Tracheophyta</taxon>
        <taxon>Spermatophyta</taxon>
        <taxon>Magnoliopsida</taxon>
        <taxon>eudicotyledons</taxon>
        <taxon>Gunneridae</taxon>
        <taxon>Pentapetalae</taxon>
        <taxon>asterids</taxon>
        <taxon>Ericales</taxon>
        <taxon>Ericaceae</taxon>
        <taxon>Vaccinioideae</taxon>
        <taxon>Vaccinieae</taxon>
        <taxon>Vaccinium</taxon>
    </lineage>
</organism>
<gene>
    <name evidence="1" type="ORF">Vadar_001491</name>
</gene>
<proteinExistence type="predicted"/>
<name>A0ACB7X6P2_9ERIC</name>
<protein>
    <submittedName>
        <fullName evidence="1">Uncharacterized protein</fullName>
    </submittedName>
</protein>
<dbReference type="Proteomes" id="UP000828048">
    <property type="component" value="Chromosome 6"/>
</dbReference>
<evidence type="ECO:0000313" key="2">
    <source>
        <dbReference type="Proteomes" id="UP000828048"/>
    </source>
</evidence>
<dbReference type="EMBL" id="CM037156">
    <property type="protein sequence ID" value="KAH7836457.1"/>
    <property type="molecule type" value="Genomic_DNA"/>
</dbReference>
<keyword evidence="2" id="KW-1185">Reference proteome</keyword>
<sequence length="384" mass="42170">MAGGVCKNEPDDKSRLECYRSEEEKQEKYDAPMLWIGIYIAAASLVCSVAMAGDVFRGIRQKKLWFPCKLFTLNAASLTVLAVATKLPVDLTTSMDEMGSNAKLTSTVFVITIMGNFLTSFASMDSNAILTNTTLPVVTLTTIAIALPTIENHRANRLISSVSEGLSYADLVEKSFSSKGDDVLNMKGAADVAWASIELHRKWLDKDLRKLPLKGISVEETLQTLLVMAEKAAIEFQKIVTGVPKVLAANSMCRISQTILKEYEGNKDAHTDGSLFEQLSIMIADILGACLSNLPRVIIRKCYCSAIEEREKSVKHAARLLGETEEILEILGHHHLPCLSGDQAAYIDEWRAVMMQKDTPSIVSPPENETVVSSSSELHIDVDE</sequence>
<comment type="caution">
    <text evidence="1">The sequence shown here is derived from an EMBL/GenBank/DDBJ whole genome shotgun (WGS) entry which is preliminary data.</text>
</comment>